<gene>
    <name evidence="9" type="primary">AATC</name>
</gene>
<dbReference type="GO" id="GO:0030170">
    <property type="term" value="F:pyridoxal phosphate binding"/>
    <property type="evidence" value="ECO:0007669"/>
    <property type="project" value="InterPro"/>
</dbReference>
<dbReference type="OrthoDB" id="6752799at2759"/>
<evidence type="ECO:0000256" key="5">
    <source>
        <dbReference type="ARBA" id="ARBA00022576"/>
    </source>
</evidence>
<evidence type="ECO:0000259" key="8">
    <source>
        <dbReference type="Pfam" id="PF00155"/>
    </source>
</evidence>
<dbReference type="AlphaFoldDB" id="W8C0U3"/>
<evidence type="ECO:0000256" key="3">
    <source>
        <dbReference type="ARBA" id="ARBA00011738"/>
    </source>
</evidence>
<dbReference type="PRINTS" id="PR00799">
    <property type="entry name" value="TRANSAMINASE"/>
</dbReference>
<dbReference type="InterPro" id="IPR015422">
    <property type="entry name" value="PyrdxlP-dep_Trfase_small"/>
</dbReference>
<dbReference type="Pfam" id="PF00155">
    <property type="entry name" value="Aminotran_1_2"/>
    <property type="match status" value="1"/>
</dbReference>
<dbReference type="Gene3D" id="3.40.640.10">
    <property type="entry name" value="Type I PLP-dependent aspartate aminotransferase-like (Major domain)"/>
    <property type="match status" value="1"/>
</dbReference>
<dbReference type="EMBL" id="GAMC01007274">
    <property type="protein sequence ID" value="JAB99281.1"/>
    <property type="molecule type" value="mRNA"/>
</dbReference>
<keyword evidence="7" id="KW-0663">Pyridoxal phosphate</keyword>
<dbReference type="Gene3D" id="3.90.1150.10">
    <property type="entry name" value="Aspartate Aminotransferase, domain 1"/>
    <property type="match status" value="1"/>
</dbReference>
<organism evidence="9">
    <name type="scientific">Ceratitis capitata</name>
    <name type="common">Mediterranean fruit fly</name>
    <name type="synonym">Tephritis capitata</name>
    <dbReference type="NCBI Taxonomy" id="7213"/>
    <lineage>
        <taxon>Eukaryota</taxon>
        <taxon>Metazoa</taxon>
        <taxon>Ecdysozoa</taxon>
        <taxon>Arthropoda</taxon>
        <taxon>Hexapoda</taxon>
        <taxon>Insecta</taxon>
        <taxon>Pterygota</taxon>
        <taxon>Neoptera</taxon>
        <taxon>Endopterygota</taxon>
        <taxon>Diptera</taxon>
        <taxon>Brachycera</taxon>
        <taxon>Muscomorpha</taxon>
        <taxon>Tephritoidea</taxon>
        <taxon>Tephritidae</taxon>
        <taxon>Ceratitis</taxon>
        <taxon>Ceratitis</taxon>
    </lineage>
</organism>
<dbReference type="GO" id="GO:0004069">
    <property type="term" value="F:L-aspartate:2-oxoglutarate aminotransferase activity"/>
    <property type="evidence" value="ECO:0007669"/>
    <property type="project" value="UniProtKB-EC"/>
</dbReference>
<comment type="similarity">
    <text evidence="2">Belongs to the class-I pyridoxal-phosphate-dependent aminotransferase family.</text>
</comment>
<proteinExistence type="evidence at transcript level"/>
<dbReference type="InterPro" id="IPR004839">
    <property type="entry name" value="Aminotransferase_I/II_large"/>
</dbReference>
<dbReference type="InterPro" id="IPR000796">
    <property type="entry name" value="Asp_trans"/>
</dbReference>
<dbReference type="InterPro" id="IPR015421">
    <property type="entry name" value="PyrdxlP-dep_Trfase_major"/>
</dbReference>
<keyword evidence="5 9" id="KW-0032">Aminotransferase</keyword>
<dbReference type="InterPro" id="IPR015424">
    <property type="entry name" value="PyrdxlP-dep_Trfase"/>
</dbReference>
<feature type="domain" description="Aminotransferase class I/classII large" evidence="8">
    <location>
        <begin position="2"/>
        <end position="193"/>
    </location>
</feature>
<evidence type="ECO:0000313" key="9">
    <source>
        <dbReference type="EMBL" id="JAB99281.1"/>
    </source>
</evidence>
<comment type="subunit">
    <text evidence="3">Homodimer.</text>
</comment>
<evidence type="ECO:0000256" key="1">
    <source>
        <dbReference type="ARBA" id="ARBA00001933"/>
    </source>
</evidence>
<dbReference type="EC" id="2.6.1.1" evidence="4"/>
<sequence>MERKKLYPFLDSAYQGFASGDPGKDAWAVRYFVDRGFELFVAQSFAKNFGLYCERVGNLTVVQRNAASSEAVASQFTLLVRGMYSNPPAFGSRIVATILNTPELRKEWMECIETMSGRIIKMRKALFERLTELQTPGTWDHIVSQIGMFSYTGLNEKQVRVLIDEFHIYLLKSGRINMCGLNENNVDYVAQAIHTAVTKA</sequence>
<name>W8C0U3_CERCA</name>
<reference evidence="9" key="1">
    <citation type="submission" date="2013-07" db="EMBL/GenBank/DDBJ databases">
        <authorList>
            <person name="Geib S."/>
        </authorList>
    </citation>
    <scope>NUCLEOTIDE SEQUENCE</scope>
</reference>
<dbReference type="GO" id="GO:0006532">
    <property type="term" value="P:aspartate biosynthetic process"/>
    <property type="evidence" value="ECO:0007669"/>
    <property type="project" value="TreeGrafter"/>
</dbReference>
<evidence type="ECO:0000256" key="4">
    <source>
        <dbReference type="ARBA" id="ARBA00012753"/>
    </source>
</evidence>
<dbReference type="PANTHER" id="PTHR11879">
    <property type="entry name" value="ASPARTATE AMINOTRANSFERASE"/>
    <property type="match status" value="1"/>
</dbReference>
<dbReference type="GO" id="GO:0005829">
    <property type="term" value="C:cytosol"/>
    <property type="evidence" value="ECO:0007669"/>
    <property type="project" value="TreeGrafter"/>
</dbReference>
<reference evidence="9" key="2">
    <citation type="journal article" date="2014" name="BMC Genomics">
        <title>A genomic perspective to assessing quality of mass-reared SIT flies used in Mediterranean fruit fly (Ceratitis capitata) eradication in California.</title>
        <authorList>
            <person name="Calla B."/>
            <person name="Hall B."/>
            <person name="Hou S."/>
            <person name="Geib S.M."/>
        </authorList>
    </citation>
    <scope>NUCLEOTIDE SEQUENCE</scope>
</reference>
<evidence type="ECO:0000256" key="6">
    <source>
        <dbReference type="ARBA" id="ARBA00022679"/>
    </source>
</evidence>
<protein>
    <recommendedName>
        <fullName evidence="4">aspartate transaminase</fullName>
        <ecNumber evidence="4">2.6.1.1</ecNumber>
    </recommendedName>
</protein>
<evidence type="ECO:0000256" key="7">
    <source>
        <dbReference type="ARBA" id="ARBA00022898"/>
    </source>
</evidence>
<keyword evidence="6 9" id="KW-0808">Transferase</keyword>
<dbReference type="PANTHER" id="PTHR11879:SF55">
    <property type="entry name" value="GLUTAMATE OXALOACETATE TRANSAMINASE 1, ISOFORM B"/>
    <property type="match status" value="1"/>
</dbReference>
<accession>W8C0U3</accession>
<evidence type="ECO:0000256" key="2">
    <source>
        <dbReference type="ARBA" id="ARBA00007441"/>
    </source>
</evidence>
<dbReference type="SUPFAM" id="SSF53383">
    <property type="entry name" value="PLP-dependent transferases"/>
    <property type="match status" value="1"/>
</dbReference>
<comment type="cofactor">
    <cofactor evidence="1">
        <name>pyridoxal 5'-phosphate</name>
        <dbReference type="ChEBI" id="CHEBI:597326"/>
    </cofactor>
</comment>